<feature type="compositionally biased region" description="Basic and acidic residues" evidence="8">
    <location>
        <begin position="12"/>
        <end position="26"/>
    </location>
</feature>
<feature type="transmembrane region" description="Helical" evidence="9">
    <location>
        <begin position="243"/>
        <end position="265"/>
    </location>
</feature>
<evidence type="ECO:0000313" key="10">
    <source>
        <dbReference type="EMBL" id="XCH10585.1"/>
    </source>
</evidence>
<proteinExistence type="inferred from homology"/>
<feature type="transmembrane region" description="Helical" evidence="9">
    <location>
        <begin position="100"/>
        <end position="121"/>
    </location>
</feature>
<comment type="subcellular location">
    <subcellularLocation>
        <location evidence="1">Membrane</location>
        <topology evidence="1">Multi-pass membrane protein</topology>
    </subcellularLocation>
</comment>
<name>A0AAU8EME1_9MICC</name>
<keyword evidence="6 7" id="KW-0472">Membrane</keyword>
<feature type="transmembrane region" description="Helical" evidence="9">
    <location>
        <begin position="409"/>
        <end position="429"/>
    </location>
</feature>
<protein>
    <submittedName>
        <fullName evidence="10">Cytosine permease</fullName>
    </submittedName>
</protein>
<evidence type="ECO:0000256" key="9">
    <source>
        <dbReference type="SAM" id="Phobius"/>
    </source>
</evidence>
<dbReference type="GO" id="GO:0022857">
    <property type="term" value="F:transmembrane transporter activity"/>
    <property type="evidence" value="ECO:0007669"/>
    <property type="project" value="InterPro"/>
</dbReference>
<accession>A0AAU8EME1</accession>
<feature type="transmembrane region" description="Helical" evidence="9">
    <location>
        <begin position="277"/>
        <end position="299"/>
    </location>
</feature>
<dbReference type="InterPro" id="IPR026030">
    <property type="entry name" value="Pur-cyt_permease_Fcy2/21/22"/>
</dbReference>
<dbReference type="RefSeq" id="WP_353711137.1">
    <property type="nucleotide sequence ID" value="NZ_CP159279.1"/>
</dbReference>
<feature type="transmembrane region" description="Helical" evidence="9">
    <location>
        <begin position="362"/>
        <end position="384"/>
    </location>
</feature>
<dbReference type="GO" id="GO:0005886">
    <property type="term" value="C:plasma membrane"/>
    <property type="evidence" value="ECO:0007669"/>
    <property type="project" value="TreeGrafter"/>
</dbReference>
<feature type="transmembrane region" description="Helical" evidence="9">
    <location>
        <begin position="334"/>
        <end position="356"/>
    </location>
</feature>
<feature type="transmembrane region" description="Helical" evidence="9">
    <location>
        <begin position="141"/>
        <end position="161"/>
    </location>
</feature>
<dbReference type="Gene3D" id="1.10.4160.10">
    <property type="entry name" value="Hydantoin permease"/>
    <property type="match status" value="1"/>
</dbReference>
<evidence type="ECO:0000256" key="1">
    <source>
        <dbReference type="ARBA" id="ARBA00004141"/>
    </source>
</evidence>
<gene>
    <name evidence="10" type="ORF">ABRP34_17400</name>
</gene>
<comment type="similarity">
    <text evidence="2 7">Belongs to the purine-cytosine permease (2.A.39) family.</text>
</comment>
<feature type="region of interest" description="Disordered" evidence="8">
    <location>
        <begin position="1"/>
        <end position="26"/>
    </location>
</feature>
<dbReference type="CDD" id="cd11484">
    <property type="entry name" value="SLC-NCS1sbd_CobB-like"/>
    <property type="match status" value="1"/>
</dbReference>
<feature type="transmembrane region" description="Helical" evidence="9">
    <location>
        <begin position="168"/>
        <end position="186"/>
    </location>
</feature>
<evidence type="ECO:0000256" key="6">
    <source>
        <dbReference type="ARBA" id="ARBA00023136"/>
    </source>
</evidence>
<dbReference type="AlphaFoldDB" id="A0AAU8EME1"/>
<dbReference type="Pfam" id="PF02133">
    <property type="entry name" value="Transp_cyt_pur"/>
    <property type="match status" value="1"/>
</dbReference>
<evidence type="ECO:0000256" key="4">
    <source>
        <dbReference type="ARBA" id="ARBA00022692"/>
    </source>
</evidence>
<dbReference type="InterPro" id="IPR001248">
    <property type="entry name" value="Pur-cyt_permease"/>
</dbReference>
<sequence length="492" mass="52396">MQATTKTGSGPRVERRSIDFVPEDERHGSPAQQFTLWFGANMQITAIVDGALAVLFGADALWAIIGLLIGNLLGGAVMALHAAQGPKLGLPQMISSRAQFGILGAVIPLVLVVIMYLGFAATGTVLAGQAVDQILHTGTPAVGMVLFGALTILVATLGYKYIHMMGRIATIVGVLGFTYLGIRLLISQDVGALLGAGNFEFPTFLLAISLSAGWQLTYGPYVADYSRYLPSNTPARKTFQASYFGTVLGSQWSMTLGALFAALALPKGERFLDGQVAFLGHMSGGGLIAVVIYLVIVIGKLTVNTLNAYGGYMTMLTSVTAFTRKTGVATWTRFAYVVGFIGLSVLIAVLASPDFIANFKNFVLLLLMVFIPWSSINLVDYYLISKEKVDIPALYDLNGRYGRWNKSALITYAVGIIVQIPFLAQALYTGPMTKLLGGADISWLVGLVVTALVYFPLAKRTSNAPSHMIYPAETGQEAVEPVTDSAPANPAG</sequence>
<evidence type="ECO:0000256" key="5">
    <source>
        <dbReference type="ARBA" id="ARBA00022989"/>
    </source>
</evidence>
<evidence type="ECO:0000256" key="8">
    <source>
        <dbReference type="SAM" id="MobiDB-lite"/>
    </source>
</evidence>
<evidence type="ECO:0000256" key="2">
    <source>
        <dbReference type="ARBA" id="ARBA00008974"/>
    </source>
</evidence>
<evidence type="ECO:0000256" key="3">
    <source>
        <dbReference type="ARBA" id="ARBA00022448"/>
    </source>
</evidence>
<dbReference type="EMBL" id="CP159279">
    <property type="protein sequence ID" value="XCH10585.1"/>
    <property type="molecule type" value="Genomic_DNA"/>
</dbReference>
<feature type="transmembrane region" description="Helical" evidence="9">
    <location>
        <begin position="34"/>
        <end position="54"/>
    </location>
</feature>
<keyword evidence="3 7" id="KW-0813">Transport</keyword>
<dbReference type="PIRSF" id="PIRSF002744">
    <property type="entry name" value="Pur-cyt_permease"/>
    <property type="match status" value="1"/>
</dbReference>
<keyword evidence="4 9" id="KW-0812">Transmembrane</keyword>
<dbReference type="PANTHER" id="PTHR31806">
    <property type="entry name" value="PURINE-CYTOSINE PERMEASE FCY2-RELATED"/>
    <property type="match status" value="1"/>
</dbReference>
<dbReference type="PANTHER" id="PTHR31806:SF1">
    <property type="entry name" value="PURINE-CYTOSINE PERMEASE FCY2-RELATED"/>
    <property type="match status" value="1"/>
</dbReference>
<feature type="transmembrane region" description="Helical" evidence="9">
    <location>
        <begin position="441"/>
        <end position="458"/>
    </location>
</feature>
<reference evidence="10" key="1">
    <citation type="submission" date="2024-06" db="EMBL/GenBank/DDBJ databases">
        <title>Biodegradation of dimethachlon by Arthrobacter sp. K5: mechanistic insights and ecological implications.</title>
        <authorList>
            <person name="Hu S."/>
            <person name="Lu P."/>
        </authorList>
    </citation>
    <scope>NUCLEOTIDE SEQUENCE</scope>
    <source>
        <strain evidence="10">K5</strain>
    </source>
</reference>
<feature type="transmembrane region" description="Helical" evidence="9">
    <location>
        <begin position="60"/>
        <end position="80"/>
    </location>
</feature>
<evidence type="ECO:0000256" key="7">
    <source>
        <dbReference type="PIRNR" id="PIRNR002744"/>
    </source>
</evidence>
<keyword evidence="5 9" id="KW-1133">Transmembrane helix</keyword>
<organism evidence="10">
    <name type="scientific">Arthrobacter sp. K5</name>
    <dbReference type="NCBI Taxonomy" id="2839623"/>
    <lineage>
        <taxon>Bacteria</taxon>
        <taxon>Bacillati</taxon>
        <taxon>Actinomycetota</taxon>
        <taxon>Actinomycetes</taxon>
        <taxon>Micrococcales</taxon>
        <taxon>Micrococcaceae</taxon>
        <taxon>Arthrobacter</taxon>
    </lineage>
</organism>